<dbReference type="SUPFAM" id="SSF51569">
    <property type="entry name" value="Aldolase"/>
    <property type="match status" value="1"/>
</dbReference>
<dbReference type="AlphaFoldDB" id="A0A1G9QH64"/>
<dbReference type="Gene3D" id="3.20.20.70">
    <property type="entry name" value="Aldolase class I"/>
    <property type="match status" value="1"/>
</dbReference>
<dbReference type="STRING" id="1075417.SAMN05421823_110163"/>
<accession>A0A1G9QH64</accession>
<dbReference type="PIRSF" id="PIRSF001365">
    <property type="entry name" value="DHDPS"/>
    <property type="match status" value="1"/>
</dbReference>
<dbReference type="EMBL" id="FNFO01000010">
    <property type="protein sequence ID" value="SDM10091.1"/>
    <property type="molecule type" value="Genomic_DNA"/>
</dbReference>
<dbReference type="Pfam" id="PF00701">
    <property type="entry name" value="DHDPS"/>
    <property type="match status" value="1"/>
</dbReference>
<feature type="active site" description="Schiff-base intermediate with substrate" evidence="4">
    <location>
        <position position="170"/>
    </location>
</feature>
<dbReference type="InterPro" id="IPR002220">
    <property type="entry name" value="DapA-like"/>
</dbReference>
<keyword evidence="2 3" id="KW-0456">Lyase</keyword>
<gene>
    <name evidence="5" type="ORF">SAMN05421823_110163</name>
</gene>
<dbReference type="OrthoDB" id="9796205at2"/>
<protein>
    <submittedName>
        <fullName evidence="5">4-hydroxy-tetrahydrodipicolinate synthase</fullName>
    </submittedName>
</protein>
<comment type="similarity">
    <text evidence="1 3">Belongs to the DapA family.</text>
</comment>
<dbReference type="GO" id="GO:0008840">
    <property type="term" value="F:4-hydroxy-tetrahydrodipicolinate synthase activity"/>
    <property type="evidence" value="ECO:0007669"/>
    <property type="project" value="TreeGrafter"/>
</dbReference>
<feature type="active site" description="Proton donor/acceptor" evidence="4">
    <location>
        <position position="142"/>
    </location>
</feature>
<keyword evidence="6" id="KW-1185">Reference proteome</keyword>
<evidence type="ECO:0000256" key="2">
    <source>
        <dbReference type="ARBA" id="ARBA00023239"/>
    </source>
</evidence>
<evidence type="ECO:0000256" key="1">
    <source>
        <dbReference type="ARBA" id="ARBA00007592"/>
    </source>
</evidence>
<dbReference type="CDD" id="cd00408">
    <property type="entry name" value="DHDPS-like"/>
    <property type="match status" value="1"/>
</dbReference>
<evidence type="ECO:0000313" key="5">
    <source>
        <dbReference type="EMBL" id="SDM10091.1"/>
    </source>
</evidence>
<dbReference type="PANTHER" id="PTHR12128">
    <property type="entry name" value="DIHYDRODIPICOLINATE SYNTHASE"/>
    <property type="match status" value="1"/>
</dbReference>
<dbReference type="PANTHER" id="PTHR12128:SF66">
    <property type="entry name" value="4-HYDROXY-2-OXOGLUTARATE ALDOLASE, MITOCHONDRIAL"/>
    <property type="match status" value="1"/>
</dbReference>
<evidence type="ECO:0000256" key="4">
    <source>
        <dbReference type="PIRSR" id="PIRSR001365-1"/>
    </source>
</evidence>
<dbReference type="InterPro" id="IPR013785">
    <property type="entry name" value="Aldolase_TIM"/>
</dbReference>
<name>A0A1G9QH64_9BACT</name>
<dbReference type="Proteomes" id="UP000198510">
    <property type="component" value="Unassembled WGS sequence"/>
</dbReference>
<dbReference type="RefSeq" id="WP_089686223.1">
    <property type="nucleotide sequence ID" value="NZ_FNFO01000010.1"/>
</dbReference>
<dbReference type="SMART" id="SM01130">
    <property type="entry name" value="DHDPS"/>
    <property type="match status" value="1"/>
</dbReference>
<sequence length="312" mass="34308">MNDISLPAGLWPVMLTPFRDNNELDLPGLERLTEFYLEKGSNGLFANCLSSEMFQLTEGERLQVIETVLKTTAGRVPVVATGSFGADLDTNADFIKRVYDLGVAAVIISSNQLVDAQASEGEFQQQLEALVDKTDGIPLGIYECPVPYKRLLSSELVGWMAQSGRFVYHKDTSCDSTQIQQKLEAIQGSSLGLFNANIPTGLTSLQQGARGLSPIGANFFPELYSYLCRHYADPDKAESIQKLNALLSVIDPLVHMNYPLSAKLFLQKRGLAIGATTRTSVHSLSGQELIRLDDLMTIFRNTLEELTLSVRV</sequence>
<evidence type="ECO:0000256" key="3">
    <source>
        <dbReference type="PIRNR" id="PIRNR001365"/>
    </source>
</evidence>
<evidence type="ECO:0000313" key="6">
    <source>
        <dbReference type="Proteomes" id="UP000198510"/>
    </source>
</evidence>
<organism evidence="5 6">
    <name type="scientific">Catalinimonas alkaloidigena</name>
    <dbReference type="NCBI Taxonomy" id="1075417"/>
    <lineage>
        <taxon>Bacteria</taxon>
        <taxon>Pseudomonadati</taxon>
        <taxon>Bacteroidota</taxon>
        <taxon>Cytophagia</taxon>
        <taxon>Cytophagales</taxon>
        <taxon>Catalimonadaceae</taxon>
        <taxon>Catalinimonas</taxon>
    </lineage>
</organism>
<proteinExistence type="inferred from homology"/>
<reference evidence="5 6" key="1">
    <citation type="submission" date="2016-10" db="EMBL/GenBank/DDBJ databases">
        <authorList>
            <person name="de Groot N.N."/>
        </authorList>
    </citation>
    <scope>NUCLEOTIDE SEQUENCE [LARGE SCALE GENOMIC DNA]</scope>
    <source>
        <strain evidence="5 6">DSM 25186</strain>
    </source>
</reference>